<dbReference type="OrthoDB" id="5290969at2759"/>
<gene>
    <name evidence="6" type="ORF">M501DRAFT_942603</name>
</gene>
<feature type="domain" description="CENP-V/GFA" evidence="5">
    <location>
        <begin position="1"/>
        <end position="125"/>
    </location>
</feature>
<evidence type="ECO:0000256" key="4">
    <source>
        <dbReference type="ARBA" id="ARBA00023239"/>
    </source>
</evidence>
<sequence length="128" mass="14183">MEVSCQCGACHFTTPTAEPLNLYHCHCVECRKQSASAFGTSAIFERFDLPSDQPISCWTRPTDSGNILDCFFCSVCGVRLVHARKGGTKMSVKGGCIEGLDWKKAKHIWTCRAVVDVPAEAQQWEKEP</sequence>
<evidence type="ECO:0000313" key="7">
    <source>
        <dbReference type="Proteomes" id="UP000799429"/>
    </source>
</evidence>
<evidence type="ECO:0000256" key="1">
    <source>
        <dbReference type="ARBA" id="ARBA00005495"/>
    </source>
</evidence>
<reference evidence="6" key="1">
    <citation type="journal article" date="2020" name="Stud. Mycol.">
        <title>101 Dothideomycetes genomes: a test case for predicting lifestyles and emergence of pathogens.</title>
        <authorList>
            <person name="Haridas S."/>
            <person name="Albert R."/>
            <person name="Binder M."/>
            <person name="Bloem J."/>
            <person name="Labutti K."/>
            <person name="Salamov A."/>
            <person name="Andreopoulos B."/>
            <person name="Baker S."/>
            <person name="Barry K."/>
            <person name="Bills G."/>
            <person name="Bluhm B."/>
            <person name="Cannon C."/>
            <person name="Castanera R."/>
            <person name="Culley D."/>
            <person name="Daum C."/>
            <person name="Ezra D."/>
            <person name="Gonzalez J."/>
            <person name="Henrissat B."/>
            <person name="Kuo A."/>
            <person name="Liang C."/>
            <person name="Lipzen A."/>
            <person name="Lutzoni F."/>
            <person name="Magnuson J."/>
            <person name="Mondo S."/>
            <person name="Nolan M."/>
            <person name="Ohm R."/>
            <person name="Pangilinan J."/>
            <person name="Park H.-J."/>
            <person name="Ramirez L."/>
            <person name="Alfaro M."/>
            <person name="Sun H."/>
            <person name="Tritt A."/>
            <person name="Yoshinaga Y."/>
            <person name="Zwiers L.-H."/>
            <person name="Turgeon B."/>
            <person name="Goodwin S."/>
            <person name="Spatafora J."/>
            <person name="Crous P."/>
            <person name="Grigoriev I."/>
        </authorList>
    </citation>
    <scope>NUCLEOTIDE SEQUENCE</scope>
    <source>
        <strain evidence="6">CBS 101060</strain>
    </source>
</reference>
<keyword evidence="2" id="KW-0479">Metal-binding</keyword>
<proteinExistence type="inferred from homology"/>
<dbReference type="PANTHER" id="PTHR33337:SF3">
    <property type="entry name" value="CENP-V_GFA DOMAIN-CONTAINING PROTEIN"/>
    <property type="match status" value="1"/>
</dbReference>
<name>A0A9P4S522_9PEZI</name>
<dbReference type="InterPro" id="IPR006913">
    <property type="entry name" value="CENP-V/GFA"/>
</dbReference>
<dbReference type="Gene3D" id="3.90.1590.10">
    <property type="entry name" value="glutathione-dependent formaldehyde- activating enzyme (gfa)"/>
    <property type="match status" value="1"/>
</dbReference>
<dbReference type="EMBL" id="MU006111">
    <property type="protein sequence ID" value="KAF2835158.1"/>
    <property type="molecule type" value="Genomic_DNA"/>
</dbReference>
<accession>A0A9P4S522</accession>
<protein>
    <recommendedName>
        <fullName evidence="5">CENP-V/GFA domain-containing protein</fullName>
    </recommendedName>
</protein>
<dbReference type="PROSITE" id="PS51891">
    <property type="entry name" value="CENP_V_GFA"/>
    <property type="match status" value="1"/>
</dbReference>
<keyword evidence="4" id="KW-0456">Lyase</keyword>
<keyword evidence="7" id="KW-1185">Reference proteome</keyword>
<dbReference type="Proteomes" id="UP000799429">
    <property type="component" value="Unassembled WGS sequence"/>
</dbReference>
<dbReference type="SUPFAM" id="SSF51316">
    <property type="entry name" value="Mss4-like"/>
    <property type="match status" value="1"/>
</dbReference>
<dbReference type="GO" id="GO:0046872">
    <property type="term" value="F:metal ion binding"/>
    <property type="evidence" value="ECO:0007669"/>
    <property type="project" value="UniProtKB-KW"/>
</dbReference>
<comment type="caution">
    <text evidence="6">The sequence shown here is derived from an EMBL/GenBank/DDBJ whole genome shotgun (WGS) entry which is preliminary data.</text>
</comment>
<evidence type="ECO:0000259" key="5">
    <source>
        <dbReference type="PROSITE" id="PS51891"/>
    </source>
</evidence>
<keyword evidence="3" id="KW-0862">Zinc</keyword>
<evidence type="ECO:0000313" key="6">
    <source>
        <dbReference type="EMBL" id="KAF2835158.1"/>
    </source>
</evidence>
<dbReference type="GO" id="GO:0016846">
    <property type="term" value="F:carbon-sulfur lyase activity"/>
    <property type="evidence" value="ECO:0007669"/>
    <property type="project" value="InterPro"/>
</dbReference>
<dbReference type="PANTHER" id="PTHR33337">
    <property type="entry name" value="GFA DOMAIN-CONTAINING PROTEIN"/>
    <property type="match status" value="1"/>
</dbReference>
<organism evidence="6 7">
    <name type="scientific">Patellaria atrata CBS 101060</name>
    <dbReference type="NCBI Taxonomy" id="1346257"/>
    <lineage>
        <taxon>Eukaryota</taxon>
        <taxon>Fungi</taxon>
        <taxon>Dikarya</taxon>
        <taxon>Ascomycota</taxon>
        <taxon>Pezizomycotina</taxon>
        <taxon>Dothideomycetes</taxon>
        <taxon>Dothideomycetes incertae sedis</taxon>
        <taxon>Patellariales</taxon>
        <taxon>Patellariaceae</taxon>
        <taxon>Patellaria</taxon>
    </lineage>
</organism>
<evidence type="ECO:0000256" key="2">
    <source>
        <dbReference type="ARBA" id="ARBA00022723"/>
    </source>
</evidence>
<comment type="similarity">
    <text evidence="1">Belongs to the Gfa family.</text>
</comment>
<dbReference type="Pfam" id="PF04828">
    <property type="entry name" value="GFA"/>
    <property type="match status" value="1"/>
</dbReference>
<dbReference type="InterPro" id="IPR011057">
    <property type="entry name" value="Mss4-like_sf"/>
</dbReference>
<dbReference type="AlphaFoldDB" id="A0A9P4S522"/>
<evidence type="ECO:0000256" key="3">
    <source>
        <dbReference type="ARBA" id="ARBA00022833"/>
    </source>
</evidence>